<dbReference type="Gene3D" id="3.80.10.10">
    <property type="entry name" value="Ribonuclease Inhibitor"/>
    <property type="match status" value="1"/>
</dbReference>
<dbReference type="Proteomes" id="UP001054252">
    <property type="component" value="Unassembled WGS sequence"/>
</dbReference>
<keyword evidence="1" id="KW-0611">Plant defense</keyword>
<protein>
    <submittedName>
        <fullName evidence="2">Uncharacterized protein</fullName>
    </submittedName>
</protein>
<dbReference type="PANTHER" id="PTHR33463">
    <property type="entry name" value="NB-ARC DOMAIN-CONTAINING PROTEIN-RELATED"/>
    <property type="match status" value="1"/>
</dbReference>
<name>A0AAV5LED2_9ROSI</name>
<dbReference type="InterPro" id="IPR032675">
    <property type="entry name" value="LRR_dom_sf"/>
</dbReference>
<comment type="caution">
    <text evidence="2">The sequence shown here is derived from an EMBL/GenBank/DDBJ whole genome shotgun (WGS) entry which is preliminary data.</text>
</comment>
<dbReference type="EMBL" id="BPVZ01000112">
    <property type="protein sequence ID" value="GKV35614.1"/>
    <property type="molecule type" value="Genomic_DNA"/>
</dbReference>
<evidence type="ECO:0000313" key="2">
    <source>
        <dbReference type="EMBL" id="GKV35614.1"/>
    </source>
</evidence>
<reference evidence="2 3" key="1">
    <citation type="journal article" date="2021" name="Commun. Biol.">
        <title>The genome of Shorea leprosula (Dipterocarpaceae) highlights the ecological relevance of drought in aseasonal tropical rainforests.</title>
        <authorList>
            <person name="Ng K.K.S."/>
            <person name="Kobayashi M.J."/>
            <person name="Fawcett J.A."/>
            <person name="Hatakeyama M."/>
            <person name="Paape T."/>
            <person name="Ng C.H."/>
            <person name="Ang C.C."/>
            <person name="Tnah L.H."/>
            <person name="Lee C.T."/>
            <person name="Nishiyama T."/>
            <person name="Sese J."/>
            <person name="O'Brien M.J."/>
            <person name="Copetti D."/>
            <person name="Mohd Noor M.I."/>
            <person name="Ong R.C."/>
            <person name="Putra M."/>
            <person name="Sireger I.Z."/>
            <person name="Indrioko S."/>
            <person name="Kosugi Y."/>
            <person name="Izuno A."/>
            <person name="Isagi Y."/>
            <person name="Lee S.L."/>
            <person name="Shimizu K.K."/>
        </authorList>
    </citation>
    <scope>NUCLEOTIDE SEQUENCE [LARGE SCALE GENOMIC DNA]</scope>
    <source>
        <strain evidence="2">214</strain>
    </source>
</reference>
<keyword evidence="3" id="KW-1185">Reference proteome</keyword>
<sequence>MQEVKTEWDEEGRKKQTQYDFQTSVIASERNFYDLRRVDIYDCPNLKDITWIIWAPNLTSLFVSCCNSMEEIISEGGVAAMTGNLVSFDKLQILVLICLLELRSIHSFALSFPSSVAIRVDYCPKLRKLPLRSNSAGGRIIIRGAGSATVVE</sequence>
<organism evidence="2 3">
    <name type="scientific">Rubroshorea leprosula</name>
    <dbReference type="NCBI Taxonomy" id="152421"/>
    <lineage>
        <taxon>Eukaryota</taxon>
        <taxon>Viridiplantae</taxon>
        <taxon>Streptophyta</taxon>
        <taxon>Embryophyta</taxon>
        <taxon>Tracheophyta</taxon>
        <taxon>Spermatophyta</taxon>
        <taxon>Magnoliopsida</taxon>
        <taxon>eudicotyledons</taxon>
        <taxon>Gunneridae</taxon>
        <taxon>Pentapetalae</taxon>
        <taxon>rosids</taxon>
        <taxon>malvids</taxon>
        <taxon>Malvales</taxon>
        <taxon>Dipterocarpaceae</taxon>
        <taxon>Rubroshorea</taxon>
    </lineage>
</organism>
<dbReference type="PANTHER" id="PTHR33463:SF220">
    <property type="entry name" value="NB-ARC DOMAIN-CONTAINING PROTEIN"/>
    <property type="match status" value="1"/>
</dbReference>
<dbReference type="SUPFAM" id="SSF52047">
    <property type="entry name" value="RNI-like"/>
    <property type="match status" value="1"/>
</dbReference>
<dbReference type="AlphaFoldDB" id="A0AAV5LED2"/>
<evidence type="ECO:0000313" key="3">
    <source>
        <dbReference type="Proteomes" id="UP001054252"/>
    </source>
</evidence>
<proteinExistence type="predicted"/>
<dbReference type="InterPro" id="IPR050905">
    <property type="entry name" value="Plant_NBS-LRR"/>
</dbReference>
<gene>
    <name evidence="2" type="ORF">SLEP1_g43860</name>
</gene>
<accession>A0AAV5LED2</accession>
<evidence type="ECO:0000256" key="1">
    <source>
        <dbReference type="ARBA" id="ARBA00022821"/>
    </source>
</evidence>